<protein>
    <recommendedName>
        <fullName evidence="5">Type II secretion system protein GspC N-terminal domain-containing protein</fullName>
    </recommendedName>
</protein>
<accession>A0A1I7N4I8</accession>
<keyword evidence="4" id="KW-1185">Reference proteome</keyword>
<dbReference type="Proteomes" id="UP000199423">
    <property type="component" value="Unassembled WGS sequence"/>
</dbReference>
<keyword evidence="2" id="KW-0732">Signal</keyword>
<dbReference type="STRING" id="51670.SAMN04488557_1283"/>
<dbReference type="OrthoDB" id="8366079at2"/>
<evidence type="ECO:0000256" key="2">
    <source>
        <dbReference type="SAM" id="SignalP"/>
    </source>
</evidence>
<reference evidence="4" key="1">
    <citation type="submission" date="2016-10" db="EMBL/GenBank/DDBJ databases">
        <authorList>
            <person name="Varghese N."/>
            <person name="Submissions S."/>
        </authorList>
    </citation>
    <scope>NUCLEOTIDE SEQUENCE [LARGE SCALE GENOMIC DNA]</scope>
    <source>
        <strain evidence="4">DSM 1565</strain>
    </source>
</reference>
<dbReference type="AlphaFoldDB" id="A0A1I7N4I8"/>
<sequence length="173" mass="18876">MNQYRLYLMIVACLALACLVWFDNQQPSPMASAPPIASGEPQDQTDPDLSSNDENKQSSHISIGNPLVAISKDELRDTVERPLFAPTRRRPVETDTAKHQDTTLIGEKPVYELLGVVLNGDRAIALLRNAADGTSFRVESGDMVGSWRVATVEAASVFLERSDGTPLSVSLNH</sequence>
<gene>
    <name evidence="3" type="ORF">SAMN04488557_1283</name>
</gene>
<proteinExistence type="predicted"/>
<dbReference type="PROSITE" id="PS51257">
    <property type="entry name" value="PROKAR_LIPOPROTEIN"/>
    <property type="match status" value="1"/>
</dbReference>
<evidence type="ECO:0008006" key="5">
    <source>
        <dbReference type="Google" id="ProtNLM"/>
    </source>
</evidence>
<feature type="region of interest" description="Disordered" evidence="1">
    <location>
        <begin position="30"/>
        <end position="63"/>
    </location>
</feature>
<feature type="chain" id="PRO_5011448384" description="Type II secretion system protein GspC N-terminal domain-containing protein" evidence="2">
    <location>
        <begin position="18"/>
        <end position="173"/>
    </location>
</feature>
<feature type="signal peptide" evidence="2">
    <location>
        <begin position="1"/>
        <end position="17"/>
    </location>
</feature>
<feature type="compositionally biased region" description="Polar residues" evidence="1">
    <location>
        <begin position="41"/>
        <end position="62"/>
    </location>
</feature>
<evidence type="ECO:0000256" key="1">
    <source>
        <dbReference type="SAM" id="MobiDB-lite"/>
    </source>
</evidence>
<dbReference type="EMBL" id="FPCH01000001">
    <property type="protein sequence ID" value="SFV29575.1"/>
    <property type="molecule type" value="Genomic_DNA"/>
</dbReference>
<name>A0A1I7N4I8_9HYPH</name>
<dbReference type="RefSeq" id="WP_092865644.1">
    <property type="nucleotide sequence ID" value="NZ_FPCH01000001.1"/>
</dbReference>
<evidence type="ECO:0000313" key="3">
    <source>
        <dbReference type="EMBL" id="SFV29575.1"/>
    </source>
</evidence>
<organism evidence="3 4">
    <name type="scientific">Hyphomicrobium facile</name>
    <dbReference type="NCBI Taxonomy" id="51670"/>
    <lineage>
        <taxon>Bacteria</taxon>
        <taxon>Pseudomonadati</taxon>
        <taxon>Pseudomonadota</taxon>
        <taxon>Alphaproteobacteria</taxon>
        <taxon>Hyphomicrobiales</taxon>
        <taxon>Hyphomicrobiaceae</taxon>
        <taxon>Hyphomicrobium</taxon>
    </lineage>
</organism>
<evidence type="ECO:0000313" key="4">
    <source>
        <dbReference type="Proteomes" id="UP000199423"/>
    </source>
</evidence>